<feature type="domain" description="Nicotinate phosphoribosyltransferase N-terminal" evidence="11">
    <location>
        <begin position="48"/>
        <end position="175"/>
    </location>
</feature>
<evidence type="ECO:0000256" key="4">
    <source>
        <dbReference type="ARBA" id="ARBA00022553"/>
    </source>
</evidence>
<keyword evidence="5 10" id="KW-0436">Ligase</keyword>
<gene>
    <name evidence="14" type="primary">Aste57867_21690</name>
    <name evidence="13" type="ORF">As57867_021621</name>
    <name evidence="14" type="ORF">ASTE57867_21690</name>
</gene>
<dbReference type="CDD" id="cd01570">
    <property type="entry name" value="NAPRTase_A"/>
    <property type="match status" value="1"/>
</dbReference>
<dbReference type="GO" id="GO:0005829">
    <property type="term" value="C:cytosol"/>
    <property type="evidence" value="ECO:0007669"/>
    <property type="project" value="TreeGrafter"/>
</dbReference>
<comment type="pathway">
    <text evidence="1 10">Cofactor biosynthesis; NAD(+) biosynthesis; nicotinate D-ribonucleotide from nicotinate: step 1/1.</text>
</comment>
<dbReference type="EC" id="6.3.4.21" evidence="3 10"/>
<name>A0A485LIW4_9STRA</name>
<evidence type="ECO:0000259" key="11">
    <source>
        <dbReference type="Pfam" id="PF17767"/>
    </source>
</evidence>
<dbReference type="EMBL" id="CAADRA010007019">
    <property type="protein sequence ID" value="VFT98359.1"/>
    <property type="molecule type" value="Genomic_DNA"/>
</dbReference>
<evidence type="ECO:0000256" key="7">
    <source>
        <dbReference type="ARBA" id="ARBA00022679"/>
    </source>
</evidence>
<evidence type="ECO:0000313" key="15">
    <source>
        <dbReference type="Proteomes" id="UP000332933"/>
    </source>
</evidence>
<dbReference type="PANTHER" id="PTHR11098:SF1">
    <property type="entry name" value="NICOTINATE PHOSPHORIBOSYLTRANSFERASE"/>
    <property type="match status" value="1"/>
</dbReference>
<feature type="domain" description="Nicotinate phosphoribosyltransferase C-terminal" evidence="12">
    <location>
        <begin position="439"/>
        <end position="550"/>
    </location>
</feature>
<keyword evidence="15" id="KW-1185">Reference proteome</keyword>
<dbReference type="InterPro" id="IPR006405">
    <property type="entry name" value="Nic_PRibTrfase_pncB"/>
</dbReference>
<dbReference type="UniPathway" id="UPA00253">
    <property type="reaction ID" value="UER00457"/>
</dbReference>
<evidence type="ECO:0000256" key="10">
    <source>
        <dbReference type="RuleBase" id="RU365100"/>
    </source>
</evidence>
<evidence type="ECO:0000256" key="5">
    <source>
        <dbReference type="ARBA" id="ARBA00022598"/>
    </source>
</evidence>
<reference evidence="14 15" key="1">
    <citation type="submission" date="2019-03" db="EMBL/GenBank/DDBJ databases">
        <authorList>
            <person name="Gaulin E."/>
            <person name="Dumas B."/>
        </authorList>
    </citation>
    <scope>NUCLEOTIDE SEQUENCE [LARGE SCALE GENOMIC DNA]</scope>
    <source>
        <strain evidence="14">CBS 568.67</strain>
    </source>
</reference>
<dbReference type="OrthoDB" id="193380at2759"/>
<comment type="function">
    <text evidence="8">Catalyzes the first step in the biosynthesis of NAD from nicotinic acid, the ATP-dependent synthesis of beta-nicotinate D-ribonucleotide from nicotinate and 5-phospho-D-ribose 1-phosphate. Helps prevent cellular oxidative stress via its role in NAD biosynthesis.</text>
</comment>
<dbReference type="SUPFAM" id="SSF54675">
    <property type="entry name" value="Nicotinate/Quinolinate PRTase N-terminal domain-like"/>
    <property type="match status" value="1"/>
</dbReference>
<evidence type="ECO:0000256" key="9">
    <source>
        <dbReference type="ARBA" id="ARBA00048668"/>
    </source>
</evidence>
<evidence type="ECO:0000256" key="1">
    <source>
        <dbReference type="ARBA" id="ARBA00004952"/>
    </source>
</evidence>
<dbReference type="InterPro" id="IPR007229">
    <property type="entry name" value="Nic_PRibTrfase-Fam"/>
</dbReference>
<dbReference type="NCBIfam" id="TIGR01513">
    <property type="entry name" value="NAPRTase_put"/>
    <property type="match status" value="1"/>
</dbReference>
<evidence type="ECO:0000256" key="2">
    <source>
        <dbReference type="ARBA" id="ARBA00010897"/>
    </source>
</evidence>
<dbReference type="GO" id="GO:0034355">
    <property type="term" value="P:NAD+ biosynthetic process via the salvage pathway"/>
    <property type="evidence" value="ECO:0007669"/>
    <property type="project" value="TreeGrafter"/>
</dbReference>
<dbReference type="AlphaFoldDB" id="A0A485LIW4"/>
<dbReference type="PANTHER" id="PTHR11098">
    <property type="entry name" value="NICOTINATE PHOSPHORIBOSYLTRANSFERASE"/>
    <property type="match status" value="1"/>
</dbReference>
<dbReference type="Gene3D" id="3.20.140.10">
    <property type="entry name" value="nicotinate phosphoribosyltransferase"/>
    <property type="match status" value="1"/>
</dbReference>
<proteinExistence type="inferred from homology"/>
<dbReference type="InterPro" id="IPR013785">
    <property type="entry name" value="Aldolase_TIM"/>
</dbReference>
<comment type="similarity">
    <text evidence="2 10">Belongs to the NAPRTase family.</text>
</comment>
<protein>
    <recommendedName>
        <fullName evidence="3 10">Nicotinate phosphoribosyltransferase</fullName>
        <ecNumber evidence="3 10">6.3.4.21</ecNumber>
    </recommendedName>
</protein>
<evidence type="ECO:0000256" key="6">
    <source>
        <dbReference type="ARBA" id="ARBA00022642"/>
    </source>
</evidence>
<dbReference type="Pfam" id="PF17956">
    <property type="entry name" value="NAPRTase_C"/>
    <property type="match status" value="1"/>
</dbReference>
<keyword evidence="7 10" id="KW-0808">Transferase</keyword>
<keyword evidence="6 10" id="KW-0662">Pyridine nucleotide biosynthesis</keyword>
<keyword evidence="4" id="KW-0597">Phosphoprotein</keyword>
<dbReference type="InterPro" id="IPR041619">
    <property type="entry name" value="NAPRTase_C"/>
</dbReference>
<evidence type="ECO:0000313" key="14">
    <source>
        <dbReference type="EMBL" id="VFT98359.1"/>
    </source>
</evidence>
<accession>A0A485LIW4</accession>
<evidence type="ECO:0000259" key="12">
    <source>
        <dbReference type="Pfam" id="PF17956"/>
    </source>
</evidence>
<sequence>MIPAIWCRDAEIWSAGTPPFFFRRTSPTMANQNNYPEARPINSLVTPLLTDLYQITMAYAYWKVGRHEEEAVFDLFFRKNPFKGEFTVFAGLEEVLGFLNSFKFDETDIAYLQSVLPNTTEPGFFQWLRTLDCTHVKVYALKEGTIAFPRIPVVRVEGHLGIAQLLETGLLNLMNFASLMATNATRFKKAAGKGKTLLEFGLRRAQGPDGGISASRYSYMAGFDGTSNVLAGKLFGIPIKGTHAHAFVQAHRDLNDVKVTHVGNHDLKALTLQYRQKLGFQDTNDGELAGFISYAVAFPHTFLALVDTYDTLASGVPNFLCVALALHELGYKPLGIRLDSGDLAYLSKEARRMFIKTAEEFGIESFKKFTITASNDINEAVLNSLNEQGHEIDAYGIGTNLVTCQAQPALGMVYKLVQIANQPRIKLSQEPSKVTIPGRKKAFRLIGANGSPILDILMGADEVDPVAGEKMLCRHPFDEMVRVNVTPSAVVPLHSLVWDGQAGGIVGYMPKLEETRDYVKEQVATMREDIMRPLNATPYKVSVTKTLYEFTHALWEKEFPVRDLH</sequence>
<dbReference type="GO" id="GO:0004516">
    <property type="term" value="F:nicotinate phosphoribosyltransferase activity"/>
    <property type="evidence" value="ECO:0007669"/>
    <property type="project" value="UniProtKB-UniRule"/>
</dbReference>
<dbReference type="Gene3D" id="3.20.20.70">
    <property type="entry name" value="Aldolase class I"/>
    <property type="match status" value="1"/>
</dbReference>
<reference evidence="13" key="2">
    <citation type="submission" date="2019-06" db="EMBL/GenBank/DDBJ databases">
        <title>Genomics analysis of Aphanomyces spp. identifies a new class of oomycete effector associated with host adaptation.</title>
        <authorList>
            <person name="Gaulin E."/>
        </authorList>
    </citation>
    <scope>NUCLEOTIDE SEQUENCE</scope>
    <source>
        <strain evidence="13">CBS 578.67</strain>
    </source>
</reference>
<comment type="PTM">
    <text evidence="10">Transiently phosphorylated on a His residue during the reaction cycle. Phosphorylation strongly increases the affinity for substrates and increases the rate of nicotinate D-ribonucleotide production. Dephosphorylation regenerates the low-affinity form of the enzyme, leading to product release.</text>
</comment>
<organism evidence="14 15">
    <name type="scientific">Aphanomyces stellatus</name>
    <dbReference type="NCBI Taxonomy" id="120398"/>
    <lineage>
        <taxon>Eukaryota</taxon>
        <taxon>Sar</taxon>
        <taxon>Stramenopiles</taxon>
        <taxon>Oomycota</taxon>
        <taxon>Saprolegniomycetes</taxon>
        <taxon>Saprolegniales</taxon>
        <taxon>Verrucalvaceae</taxon>
        <taxon>Aphanomyces</taxon>
    </lineage>
</organism>
<dbReference type="Pfam" id="PF17767">
    <property type="entry name" value="NAPRTase_N"/>
    <property type="match status" value="1"/>
</dbReference>
<dbReference type="FunFam" id="3.20.140.10:FF:000018">
    <property type="entry name" value="Nicotinate phosphoribosyltransferase"/>
    <property type="match status" value="1"/>
</dbReference>
<evidence type="ECO:0000256" key="8">
    <source>
        <dbReference type="ARBA" id="ARBA00023426"/>
    </source>
</evidence>
<dbReference type="SUPFAM" id="SSF51690">
    <property type="entry name" value="Nicotinate/Quinolinate PRTase C-terminal domain-like"/>
    <property type="match status" value="1"/>
</dbReference>
<dbReference type="EMBL" id="VJMH01006993">
    <property type="protein sequence ID" value="KAF0686503.1"/>
    <property type="molecule type" value="Genomic_DNA"/>
</dbReference>
<comment type="catalytic activity">
    <reaction evidence="9 10">
        <text>5-phospho-alpha-D-ribose 1-diphosphate + nicotinate + ATP + H2O = nicotinate beta-D-ribonucleotide + ADP + phosphate + diphosphate</text>
        <dbReference type="Rhea" id="RHEA:36163"/>
        <dbReference type="ChEBI" id="CHEBI:15377"/>
        <dbReference type="ChEBI" id="CHEBI:30616"/>
        <dbReference type="ChEBI" id="CHEBI:32544"/>
        <dbReference type="ChEBI" id="CHEBI:33019"/>
        <dbReference type="ChEBI" id="CHEBI:43474"/>
        <dbReference type="ChEBI" id="CHEBI:57502"/>
        <dbReference type="ChEBI" id="CHEBI:58017"/>
        <dbReference type="ChEBI" id="CHEBI:456216"/>
        <dbReference type="EC" id="6.3.4.21"/>
    </reaction>
</comment>
<dbReference type="GO" id="GO:0016740">
    <property type="term" value="F:transferase activity"/>
    <property type="evidence" value="ECO:0007669"/>
    <property type="project" value="UniProtKB-KW"/>
</dbReference>
<evidence type="ECO:0000256" key="3">
    <source>
        <dbReference type="ARBA" id="ARBA00013236"/>
    </source>
</evidence>
<dbReference type="InterPro" id="IPR040727">
    <property type="entry name" value="NAPRTase_N"/>
</dbReference>
<dbReference type="InterPro" id="IPR036068">
    <property type="entry name" value="Nicotinate_pribotase-like_C"/>
</dbReference>
<dbReference type="Proteomes" id="UP000332933">
    <property type="component" value="Unassembled WGS sequence"/>
</dbReference>
<evidence type="ECO:0000313" key="13">
    <source>
        <dbReference type="EMBL" id="KAF0686503.1"/>
    </source>
</evidence>
<dbReference type="PIRSF" id="PIRSF000484">
    <property type="entry name" value="NAPRT"/>
    <property type="match status" value="1"/>
</dbReference>